<dbReference type="SUPFAM" id="SSF50978">
    <property type="entry name" value="WD40 repeat-like"/>
    <property type="match status" value="1"/>
</dbReference>
<dbReference type="PANTHER" id="PTHR33127:SF5">
    <property type="entry name" value="TRANSMEMBRANE PROTEIN"/>
    <property type="match status" value="1"/>
</dbReference>
<organism evidence="2 3">
    <name type="scientific">Artemisia annua</name>
    <name type="common">Sweet wormwood</name>
    <dbReference type="NCBI Taxonomy" id="35608"/>
    <lineage>
        <taxon>Eukaryota</taxon>
        <taxon>Viridiplantae</taxon>
        <taxon>Streptophyta</taxon>
        <taxon>Embryophyta</taxon>
        <taxon>Tracheophyta</taxon>
        <taxon>Spermatophyta</taxon>
        <taxon>Magnoliopsida</taxon>
        <taxon>eudicotyledons</taxon>
        <taxon>Gunneridae</taxon>
        <taxon>Pentapetalae</taxon>
        <taxon>asterids</taxon>
        <taxon>campanulids</taxon>
        <taxon>Asterales</taxon>
        <taxon>Asteraceae</taxon>
        <taxon>Asteroideae</taxon>
        <taxon>Anthemideae</taxon>
        <taxon>Artemisiinae</taxon>
        <taxon>Artemisia</taxon>
    </lineage>
</organism>
<dbReference type="AlphaFoldDB" id="A0A2U1MWU1"/>
<gene>
    <name evidence="2" type="ORF">CTI12_AA333360</name>
</gene>
<name>A0A2U1MWU1_ARTAN</name>
<evidence type="ECO:0000259" key="1">
    <source>
        <dbReference type="Pfam" id="PF03478"/>
    </source>
</evidence>
<feature type="domain" description="KIB1-4 beta-propeller" evidence="1">
    <location>
        <begin position="80"/>
        <end position="291"/>
    </location>
</feature>
<dbReference type="EMBL" id="PKPP01004168">
    <property type="protein sequence ID" value="PWA65731.1"/>
    <property type="molecule type" value="Genomic_DNA"/>
</dbReference>
<dbReference type="OrthoDB" id="651482at2759"/>
<protein>
    <recommendedName>
        <fullName evidence="1">KIB1-4 beta-propeller domain-containing protein</fullName>
    </recommendedName>
</protein>
<reference evidence="2 3" key="1">
    <citation type="journal article" date="2018" name="Mol. Plant">
        <title>The genome of Artemisia annua provides insight into the evolution of Asteraceae family and artemisinin biosynthesis.</title>
        <authorList>
            <person name="Shen Q."/>
            <person name="Zhang L."/>
            <person name="Liao Z."/>
            <person name="Wang S."/>
            <person name="Yan T."/>
            <person name="Shi P."/>
            <person name="Liu M."/>
            <person name="Fu X."/>
            <person name="Pan Q."/>
            <person name="Wang Y."/>
            <person name="Lv Z."/>
            <person name="Lu X."/>
            <person name="Zhang F."/>
            <person name="Jiang W."/>
            <person name="Ma Y."/>
            <person name="Chen M."/>
            <person name="Hao X."/>
            <person name="Li L."/>
            <person name="Tang Y."/>
            <person name="Lv G."/>
            <person name="Zhou Y."/>
            <person name="Sun X."/>
            <person name="Brodelius P.E."/>
            <person name="Rose J.K.C."/>
            <person name="Tang K."/>
        </authorList>
    </citation>
    <scope>NUCLEOTIDE SEQUENCE [LARGE SCALE GENOMIC DNA]</scope>
    <source>
        <strain evidence="3">cv. Huhao1</strain>
        <tissue evidence="2">Leaf</tissue>
    </source>
</reference>
<dbReference type="InterPro" id="IPR005174">
    <property type="entry name" value="KIB1-4_b-propeller"/>
</dbReference>
<proteinExistence type="predicted"/>
<evidence type="ECO:0000313" key="2">
    <source>
        <dbReference type="EMBL" id="PWA65731.1"/>
    </source>
</evidence>
<comment type="caution">
    <text evidence="2">The sequence shown here is derived from an EMBL/GenBank/DDBJ whole genome shotgun (WGS) entry which is preliminary data.</text>
</comment>
<dbReference type="Proteomes" id="UP000245207">
    <property type="component" value="Unassembled WGS sequence"/>
</dbReference>
<dbReference type="InterPro" id="IPR036322">
    <property type="entry name" value="WD40_repeat_dom_sf"/>
</dbReference>
<dbReference type="Pfam" id="PF03478">
    <property type="entry name" value="Beta-prop_KIB1-4"/>
    <property type="match status" value="1"/>
</dbReference>
<dbReference type="PANTHER" id="PTHR33127">
    <property type="entry name" value="TRANSMEMBRANE PROTEIN"/>
    <property type="match status" value="1"/>
</dbReference>
<keyword evidence="3" id="KW-1185">Reference proteome</keyword>
<evidence type="ECO:0000313" key="3">
    <source>
        <dbReference type="Proteomes" id="UP000245207"/>
    </source>
</evidence>
<accession>A0A2U1MWU1</accession>
<sequence>MERFKDLDMTGMDWKEVEDYTDLNMSKNMWEELVDLKEAIFFLDLASDRAYYRPAVASELGGYIHIRDRMGKILYSYHVKDNTMSLSSMPSHVLPTSNVSVWECRFGWLLYLSTDFRRLVFFNLFTRDLRKLPKTSYYFKSLCFSAPPTSPDCLVVGFTTKDVYIHFVGRKSSWRTLGIGSYSIRFPTFIGRDLYALRNDGELIGFKNLGEDEYSRMVVKAKAPRSCYRSPTKYYLMSCDQDLLLVIVGEFGEHVEVFKWIDSTQEWKNIDSVGKHMIYICGTTCVCIKAKTP</sequence>